<organism evidence="1 2">
    <name type="scientific">Hypholoma sublateritium (strain FD-334 SS-4)</name>
    <dbReference type="NCBI Taxonomy" id="945553"/>
    <lineage>
        <taxon>Eukaryota</taxon>
        <taxon>Fungi</taxon>
        <taxon>Dikarya</taxon>
        <taxon>Basidiomycota</taxon>
        <taxon>Agaricomycotina</taxon>
        <taxon>Agaricomycetes</taxon>
        <taxon>Agaricomycetidae</taxon>
        <taxon>Agaricales</taxon>
        <taxon>Agaricineae</taxon>
        <taxon>Strophariaceae</taxon>
        <taxon>Hypholoma</taxon>
    </lineage>
</organism>
<dbReference type="SUPFAM" id="SSF52047">
    <property type="entry name" value="RNI-like"/>
    <property type="match status" value="1"/>
</dbReference>
<gene>
    <name evidence="1" type="ORF">HYPSUDRAFT_207146</name>
</gene>
<evidence type="ECO:0000313" key="2">
    <source>
        <dbReference type="Proteomes" id="UP000054270"/>
    </source>
</evidence>
<evidence type="ECO:0008006" key="3">
    <source>
        <dbReference type="Google" id="ProtNLM"/>
    </source>
</evidence>
<accession>A0A0D2NB01</accession>
<protein>
    <recommendedName>
        <fullName evidence="3">F-box domain-containing protein</fullName>
    </recommendedName>
</protein>
<dbReference type="AlphaFoldDB" id="A0A0D2NB01"/>
<sequence length="368" mass="41837">MSVYSTQLQKPHEEPPTMHTTRIILDETQPFPSFLENSWTMLESLSMDAVEFVPGQFGSLLASRRLMAGLQNLVVLNISNIPNFPAIVLSSCVQLQELVFRNVQIGHDASLTWSLPGPHRLKALTCSRVLEQTYQELVSIVDVTHLLYFDCEIVDRTPDIIGYGPKGPQYVLDRCGRKLERLVLRSEYSFQPLTKNHRAYLCDLSELVMLRCLVFITSVKDVDCDWPLRPLIVAQVLATISQQTRTLESLQYITEVCIDEAPKRKPGVWMLLATPILKIYFQNNGWHALDRAVARVASGRMMDFYVGVRAWTGKEKPQMHAPVHGRDDSCALDILMKKWGEQTFVAVREQHQIDFAAGAQIVDDPWLN</sequence>
<keyword evidence="2" id="KW-1185">Reference proteome</keyword>
<proteinExistence type="predicted"/>
<evidence type="ECO:0000313" key="1">
    <source>
        <dbReference type="EMBL" id="KJA16349.1"/>
    </source>
</evidence>
<dbReference type="Proteomes" id="UP000054270">
    <property type="component" value="Unassembled WGS sequence"/>
</dbReference>
<dbReference type="EMBL" id="KN817623">
    <property type="protein sequence ID" value="KJA16349.1"/>
    <property type="molecule type" value="Genomic_DNA"/>
</dbReference>
<reference evidence="2" key="1">
    <citation type="submission" date="2014-04" db="EMBL/GenBank/DDBJ databases">
        <title>Evolutionary Origins and Diversification of the Mycorrhizal Mutualists.</title>
        <authorList>
            <consortium name="DOE Joint Genome Institute"/>
            <consortium name="Mycorrhizal Genomics Consortium"/>
            <person name="Kohler A."/>
            <person name="Kuo A."/>
            <person name="Nagy L.G."/>
            <person name="Floudas D."/>
            <person name="Copeland A."/>
            <person name="Barry K.W."/>
            <person name="Cichocki N."/>
            <person name="Veneault-Fourrey C."/>
            <person name="LaButti K."/>
            <person name="Lindquist E.A."/>
            <person name="Lipzen A."/>
            <person name="Lundell T."/>
            <person name="Morin E."/>
            <person name="Murat C."/>
            <person name="Riley R."/>
            <person name="Ohm R."/>
            <person name="Sun H."/>
            <person name="Tunlid A."/>
            <person name="Henrissat B."/>
            <person name="Grigoriev I.V."/>
            <person name="Hibbett D.S."/>
            <person name="Martin F."/>
        </authorList>
    </citation>
    <scope>NUCLEOTIDE SEQUENCE [LARGE SCALE GENOMIC DNA]</scope>
    <source>
        <strain evidence="2">FD-334 SS-4</strain>
    </source>
</reference>
<name>A0A0D2NB01_HYPSF</name>